<dbReference type="PRINTS" id="PR00039">
    <property type="entry name" value="HTHLYSR"/>
</dbReference>
<keyword evidence="3" id="KW-0238">DNA-binding</keyword>
<dbReference type="PANTHER" id="PTHR30126:SF91">
    <property type="entry name" value="LYSR FAMILY TRANSCRIPTIONAL REGULATOR"/>
    <property type="match status" value="1"/>
</dbReference>
<feature type="compositionally biased region" description="Low complexity" evidence="5">
    <location>
        <begin position="316"/>
        <end position="327"/>
    </location>
</feature>
<evidence type="ECO:0000256" key="2">
    <source>
        <dbReference type="ARBA" id="ARBA00023015"/>
    </source>
</evidence>
<dbReference type="GO" id="GO:0000976">
    <property type="term" value="F:transcription cis-regulatory region binding"/>
    <property type="evidence" value="ECO:0007669"/>
    <property type="project" value="TreeGrafter"/>
</dbReference>
<dbReference type="SUPFAM" id="SSF46785">
    <property type="entry name" value="Winged helix' DNA-binding domain"/>
    <property type="match status" value="1"/>
</dbReference>
<dbReference type="AlphaFoldDB" id="A0A250J107"/>
<accession>A0A250J107</accession>
<gene>
    <name evidence="7" type="ORF">CYFUS_002654</name>
</gene>
<organism evidence="7 8">
    <name type="scientific">Cystobacter fuscus</name>
    <dbReference type="NCBI Taxonomy" id="43"/>
    <lineage>
        <taxon>Bacteria</taxon>
        <taxon>Pseudomonadati</taxon>
        <taxon>Myxococcota</taxon>
        <taxon>Myxococcia</taxon>
        <taxon>Myxococcales</taxon>
        <taxon>Cystobacterineae</taxon>
        <taxon>Archangiaceae</taxon>
        <taxon>Cystobacter</taxon>
    </lineage>
</organism>
<evidence type="ECO:0000313" key="7">
    <source>
        <dbReference type="EMBL" id="ATB37233.1"/>
    </source>
</evidence>
<dbReference type="InterPro" id="IPR036388">
    <property type="entry name" value="WH-like_DNA-bd_sf"/>
</dbReference>
<reference evidence="7 8" key="1">
    <citation type="submission" date="2017-06" db="EMBL/GenBank/DDBJ databases">
        <title>Sequencing and comparative analysis of myxobacterial genomes.</title>
        <authorList>
            <person name="Rupp O."/>
            <person name="Goesmann A."/>
            <person name="Sogaard-Andersen L."/>
        </authorList>
    </citation>
    <scope>NUCLEOTIDE SEQUENCE [LARGE SCALE GENOMIC DNA]</scope>
    <source>
        <strain evidence="7 8">DSM 52655</strain>
    </source>
</reference>
<dbReference type="Gene3D" id="3.40.190.290">
    <property type="match status" value="1"/>
</dbReference>
<dbReference type="Proteomes" id="UP000217257">
    <property type="component" value="Chromosome"/>
</dbReference>
<dbReference type="EMBL" id="CP022098">
    <property type="protein sequence ID" value="ATB37233.1"/>
    <property type="molecule type" value="Genomic_DNA"/>
</dbReference>
<name>A0A250J107_9BACT</name>
<dbReference type="Pfam" id="PF03466">
    <property type="entry name" value="LysR_substrate"/>
    <property type="match status" value="1"/>
</dbReference>
<feature type="region of interest" description="Disordered" evidence="5">
    <location>
        <begin position="296"/>
        <end position="340"/>
    </location>
</feature>
<dbReference type="Gene3D" id="1.10.10.10">
    <property type="entry name" value="Winged helix-like DNA-binding domain superfamily/Winged helix DNA-binding domain"/>
    <property type="match status" value="1"/>
</dbReference>
<evidence type="ECO:0000256" key="3">
    <source>
        <dbReference type="ARBA" id="ARBA00023125"/>
    </source>
</evidence>
<dbReference type="Pfam" id="PF00126">
    <property type="entry name" value="HTH_1"/>
    <property type="match status" value="1"/>
</dbReference>
<dbReference type="InterPro" id="IPR036390">
    <property type="entry name" value="WH_DNA-bd_sf"/>
</dbReference>
<feature type="domain" description="HTH lysR-type" evidence="6">
    <location>
        <begin position="5"/>
        <end position="62"/>
    </location>
</feature>
<dbReference type="InterPro" id="IPR005119">
    <property type="entry name" value="LysR_subst-bd"/>
</dbReference>
<evidence type="ECO:0000256" key="4">
    <source>
        <dbReference type="ARBA" id="ARBA00023163"/>
    </source>
</evidence>
<evidence type="ECO:0000259" key="6">
    <source>
        <dbReference type="PROSITE" id="PS50931"/>
    </source>
</evidence>
<evidence type="ECO:0000256" key="5">
    <source>
        <dbReference type="SAM" id="MobiDB-lite"/>
    </source>
</evidence>
<evidence type="ECO:0000256" key="1">
    <source>
        <dbReference type="ARBA" id="ARBA00009437"/>
    </source>
</evidence>
<keyword evidence="2" id="KW-0805">Transcription regulation</keyword>
<dbReference type="PANTHER" id="PTHR30126">
    <property type="entry name" value="HTH-TYPE TRANSCRIPTIONAL REGULATOR"/>
    <property type="match status" value="1"/>
</dbReference>
<dbReference type="GO" id="GO:0003700">
    <property type="term" value="F:DNA-binding transcription factor activity"/>
    <property type="evidence" value="ECO:0007669"/>
    <property type="project" value="InterPro"/>
</dbReference>
<keyword evidence="4" id="KW-0804">Transcription</keyword>
<proteinExistence type="inferred from homology"/>
<dbReference type="PROSITE" id="PS50931">
    <property type="entry name" value="HTH_LYSR"/>
    <property type="match status" value="1"/>
</dbReference>
<comment type="similarity">
    <text evidence="1">Belongs to the LysR transcriptional regulatory family.</text>
</comment>
<dbReference type="InterPro" id="IPR000847">
    <property type="entry name" value="LysR_HTH_N"/>
</dbReference>
<protein>
    <submittedName>
        <fullName evidence="7">LysR family transcriptional regulator</fullName>
    </submittedName>
</protein>
<evidence type="ECO:0000313" key="8">
    <source>
        <dbReference type="Proteomes" id="UP000217257"/>
    </source>
</evidence>
<dbReference type="KEGG" id="cfus:CYFUS_002654"/>
<dbReference type="RefSeq" id="WP_095985579.1">
    <property type="nucleotide sequence ID" value="NZ_CP022098.1"/>
</dbReference>
<sequence>MLSNLTLDQLRVLVTIADTGSFSAAGRELRRAQSAISQAVATLENLQGVLLFDRSGHRPRLTEIGRVLVEQARLVLASATRFEAVAASTRAGLEPELALAIDPLVPTAPLIDSIRALSGTFPDLPVSFSTEGLGGAVRRLRNGSAALGICLLLPTIPEDIAASPLLRIGLQAVVAPTHPLATLGRPVTRGDLEPHVQLVLSDPMDAGGANYGLLSSRLWRFVDLGRRLDFLLAGFGWCRMPEHLVAGSIAAGHLVPLQLDDDSTPAGGLTIYAAHRRDRVLGVAGRWLLDELKRRLSSDSGPGPYPSAPGRQTSQVVDRASAASRVAPTTRKVPRKPSTS</sequence>
<dbReference type="SUPFAM" id="SSF53850">
    <property type="entry name" value="Periplasmic binding protein-like II"/>
    <property type="match status" value="1"/>
</dbReference>